<dbReference type="EMBL" id="OZ023717">
    <property type="protein sequence ID" value="CAK9865970.1"/>
    <property type="molecule type" value="Genomic_DNA"/>
</dbReference>
<evidence type="ECO:0000256" key="1">
    <source>
        <dbReference type="SAM" id="MobiDB-lite"/>
    </source>
</evidence>
<keyword evidence="3" id="KW-1185">Reference proteome</keyword>
<sequence>MRGIEMLLVALWGILHRIVILGFRNFIPVMVSGVEEEGTRRGTTMCDAIERHCSGVEQAADPEDSVSGVEEPAGEEEETHRATASAAIVSRVDEEGSRQGTTSDDMIASHISGAEEAAPEVPVSSVEQADGNGPTSDEGNEICFSGGEEIDRCLLLMRQRTSSDVGEHAVLPESPISGVEEAAGEIDASMHYSSGHQEVARTDRKLFRSRVTVWNGRCEFQCVKIQKNGSGTLYKSLVRSLKELEEAVEEINSSSLSFRIQLLRINLPIDGTVPQLKVTEELIELLMRINKDCVNFELNGASRFLRMVFYSAWDCNIPNLMKLGVGMVKSLVVCPILPFVDKAAIDAAIMSCHTMPQLLKLLLEFNPNFYHYEESLGLEYVKEWNGDDKSWVMIQQYRPNVFWNMNGCKEAGLPSLLGVPKDEFQCYSQTTNSECTLQNLTNNHWKLDAHVTGLKSPWSKKFNQTLQKIELEVLMEPSVLLNNSLTLKILNLKFHSDNAGSNASAGILSRFFLSGVALTATPEVDPQHLMLTKLGLGSANPAHDMLVGTTSGTSATIPLGKGVPTVGFTSTKTISLTSKSVTDWKHEQTHGTENCHSSKSGTFSWTLKNLGGIPFDPEKPSYPRSFKKSRLELPFNKDGSVTFTDKEYPDPITWKFKPELEGAMVVWRISMEVYVTILNNSGSKSRSTSAGITLKFCFARHLKHKLGTD</sequence>
<proteinExistence type="predicted"/>
<evidence type="ECO:0000313" key="3">
    <source>
        <dbReference type="Proteomes" id="UP001497522"/>
    </source>
</evidence>
<name>A0ABP1ATR1_9BRYO</name>
<protein>
    <submittedName>
        <fullName evidence="2">Uncharacterized protein</fullName>
    </submittedName>
</protein>
<accession>A0ABP1ATR1</accession>
<gene>
    <name evidence="2" type="ORF">CSSPJE1EN2_LOCUS8965</name>
</gene>
<dbReference type="Proteomes" id="UP001497522">
    <property type="component" value="Chromosome 16"/>
</dbReference>
<reference evidence="2" key="1">
    <citation type="submission" date="2024-03" db="EMBL/GenBank/DDBJ databases">
        <authorList>
            <consortium name="ELIXIR-Norway"/>
            <consortium name="Elixir Norway"/>
        </authorList>
    </citation>
    <scope>NUCLEOTIDE SEQUENCE</scope>
</reference>
<organism evidence="2 3">
    <name type="scientific">Sphagnum jensenii</name>
    <dbReference type="NCBI Taxonomy" id="128206"/>
    <lineage>
        <taxon>Eukaryota</taxon>
        <taxon>Viridiplantae</taxon>
        <taxon>Streptophyta</taxon>
        <taxon>Embryophyta</taxon>
        <taxon>Bryophyta</taxon>
        <taxon>Sphagnophytina</taxon>
        <taxon>Sphagnopsida</taxon>
        <taxon>Sphagnales</taxon>
        <taxon>Sphagnaceae</taxon>
        <taxon>Sphagnum</taxon>
    </lineage>
</organism>
<dbReference type="PANTHER" id="PTHR31439">
    <property type="entry name" value="EXPRESSED PROTEIN"/>
    <property type="match status" value="1"/>
</dbReference>
<feature type="region of interest" description="Disordered" evidence="1">
    <location>
        <begin position="55"/>
        <end position="138"/>
    </location>
</feature>
<evidence type="ECO:0000313" key="2">
    <source>
        <dbReference type="EMBL" id="CAK9865970.1"/>
    </source>
</evidence>
<dbReference type="PANTHER" id="PTHR31439:SF4">
    <property type="entry name" value="NEURONAL PAS DOMAIN PROTEIN"/>
    <property type="match status" value="1"/>
</dbReference>